<dbReference type="SUPFAM" id="SSF56322">
    <property type="entry name" value="ADC synthase"/>
    <property type="match status" value="1"/>
</dbReference>
<protein>
    <recommendedName>
        <fullName evidence="3">isochorismate synthase</fullName>
        <ecNumber evidence="3">5.4.4.2</ecNumber>
    </recommendedName>
    <alternativeName>
        <fullName evidence="5">Isochorismate mutase</fullName>
    </alternativeName>
</protein>
<accession>A0AAN0KGR1</accession>
<proteinExistence type="inferred from homology"/>
<feature type="domain" description="Chorismate-utilising enzyme C-terminal" evidence="6">
    <location>
        <begin position="155"/>
        <end position="405"/>
    </location>
</feature>
<dbReference type="EC" id="5.4.4.2" evidence="3"/>
<reference evidence="7" key="1">
    <citation type="journal article" date="2024" name="Int. J. Syst. Evol. Microbiol.">
        <title>Brooklawnia propionicigenes sp. nov., a facultatively anaerobic, propionate-producing bacterium isolated from a methanogenic reactor treating waste from cattle farms.</title>
        <authorList>
            <person name="Akita Y."/>
            <person name="Ueki A."/>
            <person name="Tonouchi A."/>
            <person name="Sugawara Y."/>
            <person name="Honma S."/>
            <person name="Kaku N."/>
            <person name="Ueki K."/>
        </authorList>
    </citation>
    <scope>NUCLEOTIDE SEQUENCE</scope>
    <source>
        <strain evidence="7">SH051</strain>
    </source>
</reference>
<evidence type="ECO:0000256" key="1">
    <source>
        <dbReference type="ARBA" id="ARBA00000799"/>
    </source>
</evidence>
<evidence type="ECO:0000256" key="5">
    <source>
        <dbReference type="ARBA" id="ARBA00041564"/>
    </source>
</evidence>
<dbReference type="Gene3D" id="3.60.120.10">
    <property type="entry name" value="Anthranilate synthase"/>
    <property type="match status" value="1"/>
</dbReference>
<evidence type="ECO:0000313" key="8">
    <source>
        <dbReference type="Proteomes" id="UP001431656"/>
    </source>
</evidence>
<gene>
    <name evidence="7" type="ORF">brsh051_21240</name>
</gene>
<dbReference type="PANTHER" id="PTHR42839:SF2">
    <property type="entry name" value="ISOCHORISMATE SYNTHASE ENTC"/>
    <property type="match status" value="1"/>
</dbReference>
<dbReference type="GO" id="GO:0009697">
    <property type="term" value="P:salicylic acid biosynthetic process"/>
    <property type="evidence" value="ECO:0007669"/>
    <property type="project" value="TreeGrafter"/>
</dbReference>
<evidence type="ECO:0000259" key="6">
    <source>
        <dbReference type="Pfam" id="PF00425"/>
    </source>
</evidence>
<evidence type="ECO:0000313" key="7">
    <source>
        <dbReference type="EMBL" id="BEH02843.1"/>
    </source>
</evidence>
<organism evidence="7 8">
    <name type="scientific">Brooklawnia propionicigenes</name>
    <dbReference type="NCBI Taxonomy" id="3041175"/>
    <lineage>
        <taxon>Bacteria</taxon>
        <taxon>Bacillati</taxon>
        <taxon>Actinomycetota</taxon>
        <taxon>Actinomycetes</taxon>
        <taxon>Propionibacteriales</taxon>
        <taxon>Propionibacteriaceae</taxon>
        <taxon>Brooklawnia</taxon>
    </lineage>
</organism>
<dbReference type="EMBL" id="AP028056">
    <property type="protein sequence ID" value="BEH02843.1"/>
    <property type="molecule type" value="Genomic_DNA"/>
</dbReference>
<evidence type="ECO:0000256" key="3">
    <source>
        <dbReference type="ARBA" id="ARBA00012824"/>
    </source>
</evidence>
<sequence>MQVIINPGSSRLHASTIWIDDPGPLTDFLCAEDACFLRGSDGFVALGEVARHESTSMTEADAWWRQMVSEIENESEMPGRFGTGPLTYGTFCFDPGHTEYSSVLIVPEIIIGRHRGHSWLTQIGYDRVSPELPPCHSKPSPPTGLRFSSGSITESEWMGVVRDMTLRIRAGQASKVVLARDIEARTDGPIDPRWPLRQLLASYGSCWNYLIDGLVGSTPEMLVRRERGLTTSRVLAGTVPRVEGVDDAQRAAQLVSSAKDLEEHRFAVNSVIESLRGHLLAMHVPEAPYVLTLPNVLHLATDICGISEPGLSTLALADAAHPSAAVCGAPTDVARQLIAHYEQLDRGRFAGPVGWMDAQGDGEWAVALRCGQIDATDATRMRLYAGGGIMAASDPHAELVETDAKFSPMKAALRETL</sequence>
<comment type="catalytic activity">
    <reaction evidence="1">
        <text>chorismate = isochorismate</text>
        <dbReference type="Rhea" id="RHEA:18985"/>
        <dbReference type="ChEBI" id="CHEBI:29748"/>
        <dbReference type="ChEBI" id="CHEBI:29780"/>
        <dbReference type="EC" id="5.4.4.2"/>
    </reaction>
</comment>
<evidence type="ECO:0000256" key="2">
    <source>
        <dbReference type="ARBA" id="ARBA00005297"/>
    </source>
</evidence>
<dbReference type="GO" id="GO:0008909">
    <property type="term" value="F:isochorismate synthase activity"/>
    <property type="evidence" value="ECO:0007669"/>
    <property type="project" value="UniProtKB-EC"/>
</dbReference>
<keyword evidence="4" id="KW-0413">Isomerase</keyword>
<dbReference type="KEGG" id="broo:brsh051_21240"/>
<name>A0AAN0KGR1_9ACTN</name>
<dbReference type="Proteomes" id="UP001431656">
    <property type="component" value="Chromosome"/>
</dbReference>
<evidence type="ECO:0000256" key="4">
    <source>
        <dbReference type="ARBA" id="ARBA00023235"/>
    </source>
</evidence>
<dbReference type="PANTHER" id="PTHR42839">
    <property type="entry name" value="ISOCHORISMATE SYNTHASE ENTC"/>
    <property type="match status" value="1"/>
</dbReference>
<dbReference type="AlphaFoldDB" id="A0AAN0KGR1"/>
<dbReference type="InterPro" id="IPR005801">
    <property type="entry name" value="ADC_synthase"/>
</dbReference>
<dbReference type="InterPro" id="IPR015890">
    <property type="entry name" value="Chorismate_C"/>
</dbReference>
<dbReference type="InterPro" id="IPR004561">
    <property type="entry name" value="IsoChor_synthase"/>
</dbReference>
<comment type="similarity">
    <text evidence="2">Belongs to the isochorismate synthase family.</text>
</comment>
<dbReference type="NCBIfam" id="TIGR00543">
    <property type="entry name" value="isochor_syn"/>
    <property type="match status" value="1"/>
</dbReference>
<keyword evidence="8" id="KW-1185">Reference proteome</keyword>
<dbReference type="Pfam" id="PF00425">
    <property type="entry name" value="Chorismate_bind"/>
    <property type="match status" value="1"/>
</dbReference>